<keyword evidence="3" id="KW-1185">Reference proteome</keyword>
<reference evidence="2" key="1">
    <citation type="submission" date="2023-08" db="EMBL/GenBank/DDBJ databases">
        <authorList>
            <person name="Chen Y."/>
            <person name="Shah S."/>
            <person name="Dougan E. K."/>
            <person name="Thang M."/>
            <person name="Chan C."/>
        </authorList>
    </citation>
    <scope>NUCLEOTIDE SEQUENCE</scope>
</reference>
<sequence>MEEVDSLPSTQAVTNEELQRDLAVLQRDIAQVAHHLRTVQEQLHELTQVHRDGLGGVQSSLLKFWFPAWRFQKLLGVPLLIFLLVLALLCFAPTPLHFLPLQCIQVSAGSVAPAPNNNWEL</sequence>
<protein>
    <submittedName>
        <fullName evidence="2">Uncharacterized protein</fullName>
    </submittedName>
</protein>
<keyword evidence="1" id="KW-0472">Membrane</keyword>
<organism evidence="2 3">
    <name type="scientific">Effrenium voratum</name>
    <dbReference type="NCBI Taxonomy" id="2562239"/>
    <lineage>
        <taxon>Eukaryota</taxon>
        <taxon>Sar</taxon>
        <taxon>Alveolata</taxon>
        <taxon>Dinophyceae</taxon>
        <taxon>Suessiales</taxon>
        <taxon>Symbiodiniaceae</taxon>
        <taxon>Effrenium</taxon>
    </lineage>
</organism>
<keyword evidence="1" id="KW-1133">Transmembrane helix</keyword>
<dbReference type="Proteomes" id="UP001178507">
    <property type="component" value="Unassembled WGS sequence"/>
</dbReference>
<comment type="caution">
    <text evidence="2">The sequence shown here is derived from an EMBL/GenBank/DDBJ whole genome shotgun (WGS) entry which is preliminary data.</text>
</comment>
<evidence type="ECO:0000256" key="1">
    <source>
        <dbReference type="SAM" id="Phobius"/>
    </source>
</evidence>
<proteinExistence type="predicted"/>
<dbReference type="AlphaFoldDB" id="A0AA36JR23"/>
<feature type="transmembrane region" description="Helical" evidence="1">
    <location>
        <begin position="74"/>
        <end position="92"/>
    </location>
</feature>
<evidence type="ECO:0000313" key="3">
    <source>
        <dbReference type="Proteomes" id="UP001178507"/>
    </source>
</evidence>
<gene>
    <name evidence="2" type="ORF">EVOR1521_LOCUS31101</name>
</gene>
<name>A0AA36JR23_9DINO</name>
<accession>A0AA36JR23</accession>
<evidence type="ECO:0000313" key="2">
    <source>
        <dbReference type="EMBL" id="CAJ1410205.1"/>
    </source>
</evidence>
<keyword evidence="1" id="KW-0812">Transmembrane</keyword>
<dbReference type="EMBL" id="CAUJNA010003808">
    <property type="protein sequence ID" value="CAJ1410205.1"/>
    <property type="molecule type" value="Genomic_DNA"/>
</dbReference>